<reference evidence="1" key="1">
    <citation type="journal article" date="2021" name="Environ. Microbiol.">
        <title>Gene family expansions and transcriptome signatures uncover fungal adaptations to wood decay.</title>
        <authorList>
            <person name="Hage H."/>
            <person name="Miyauchi S."/>
            <person name="Viragh M."/>
            <person name="Drula E."/>
            <person name="Min B."/>
            <person name="Chaduli D."/>
            <person name="Navarro D."/>
            <person name="Favel A."/>
            <person name="Norest M."/>
            <person name="Lesage-Meessen L."/>
            <person name="Balint B."/>
            <person name="Merenyi Z."/>
            <person name="de Eugenio L."/>
            <person name="Morin E."/>
            <person name="Martinez A.T."/>
            <person name="Baldrian P."/>
            <person name="Stursova M."/>
            <person name="Martinez M.J."/>
            <person name="Novotny C."/>
            <person name="Magnuson J.K."/>
            <person name="Spatafora J.W."/>
            <person name="Maurice S."/>
            <person name="Pangilinan J."/>
            <person name="Andreopoulos W."/>
            <person name="LaButti K."/>
            <person name="Hundley H."/>
            <person name="Na H."/>
            <person name="Kuo A."/>
            <person name="Barry K."/>
            <person name="Lipzen A."/>
            <person name="Henrissat B."/>
            <person name="Riley R."/>
            <person name="Ahrendt S."/>
            <person name="Nagy L.G."/>
            <person name="Grigoriev I.V."/>
            <person name="Martin F."/>
            <person name="Rosso M.N."/>
        </authorList>
    </citation>
    <scope>NUCLEOTIDE SEQUENCE</scope>
    <source>
        <strain evidence="1">CBS 384.51</strain>
    </source>
</reference>
<gene>
    <name evidence="1" type="ORF">BDY19DRAFT_890735</name>
</gene>
<organism evidence="1 2">
    <name type="scientific">Irpex rosettiformis</name>
    <dbReference type="NCBI Taxonomy" id="378272"/>
    <lineage>
        <taxon>Eukaryota</taxon>
        <taxon>Fungi</taxon>
        <taxon>Dikarya</taxon>
        <taxon>Basidiomycota</taxon>
        <taxon>Agaricomycotina</taxon>
        <taxon>Agaricomycetes</taxon>
        <taxon>Polyporales</taxon>
        <taxon>Irpicaceae</taxon>
        <taxon>Irpex</taxon>
    </lineage>
</organism>
<keyword evidence="2" id="KW-1185">Reference proteome</keyword>
<protein>
    <submittedName>
        <fullName evidence="1">NAD-P-binding protein</fullName>
    </submittedName>
</protein>
<dbReference type="EMBL" id="MU274913">
    <property type="protein sequence ID" value="KAI0088602.1"/>
    <property type="molecule type" value="Genomic_DNA"/>
</dbReference>
<dbReference type="Proteomes" id="UP001055072">
    <property type="component" value="Unassembled WGS sequence"/>
</dbReference>
<proteinExistence type="predicted"/>
<accession>A0ACB8U2P9</accession>
<comment type="caution">
    <text evidence="1">The sequence shown here is derived from an EMBL/GenBank/DDBJ whole genome shotgun (WGS) entry which is preliminary data.</text>
</comment>
<sequence>MSSTENLFSVKGLVAVITGGGTGIGLMMATALENNGAIVYIVSRRLDILEKAASENSKYGNMIPIQCDITVQGSVQQLVETIKAQHGFINLLINNAGVAHNILPKLPGPDSGGIAAFQTALLQAGTREEFTQAFDFNLTSQYYCTVLFLGLLDAGNKRGNMSGVTSQVITVASGAAFRFDDKTFSVSYTLSKVAGVHLGKMLAQFLKDWQIRSNVFAPGFFYSEMTNALQLTDEQIRRMAPLQRAGNEDDVGGMILYLASKAGAYINGSVQLIDGGRQLLFPSTY</sequence>
<evidence type="ECO:0000313" key="1">
    <source>
        <dbReference type="EMBL" id="KAI0088602.1"/>
    </source>
</evidence>
<evidence type="ECO:0000313" key="2">
    <source>
        <dbReference type="Proteomes" id="UP001055072"/>
    </source>
</evidence>
<name>A0ACB8U2P9_9APHY</name>